<evidence type="ECO:0000256" key="1">
    <source>
        <dbReference type="SAM" id="MobiDB-lite"/>
    </source>
</evidence>
<accession>A0A2T7DTA6</accession>
<dbReference type="AlphaFoldDB" id="A0A2T7DTA6"/>
<keyword evidence="3" id="KW-1185">Reference proteome</keyword>
<feature type="compositionally biased region" description="Basic and acidic residues" evidence="1">
    <location>
        <begin position="100"/>
        <end position="109"/>
    </location>
</feature>
<protein>
    <submittedName>
        <fullName evidence="2">Uncharacterized protein</fullName>
    </submittedName>
</protein>
<reference evidence="2 3" key="1">
    <citation type="submission" date="2018-04" db="EMBL/GenBank/DDBJ databases">
        <title>WGS assembly of Panicum hallii var. hallii HAL2.</title>
        <authorList>
            <person name="Lovell J."/>
            <person name="Jenkins J."/>
            <person name="Lowry D."/>
            <person name="Mamidi S."/>
            <person name="Sreedasyam A."/>
            <person name="Weng X."/>
            <person name="Barry K."/>
            <person name="Bonette J."/>
            <person name="Campitelli B."/>
            <person name="Daum C."/>
            <person name="Gordon S."/>
            <person name="Gould B."/>
            <person name="Lipzen A."/>
            <person name="MacQueen A."/>
            <person name="Palacio-Mejia J."/>
            <person name="Plott C."/>
            <person name="Shakirov E."/>
            <person name="Shu S."/>
            <person name="Yoshinaga Y."/>
            <person name="Zane M."/>
            <person name="Rokhsar D."/>
            <person name="Grimwood J."/>
            <person name="Schmutz J."/>
            <person name="Juenger T."/>
        </authorList>
    </citation>
    <scope>NUCLEOTIDE SEQUENCE [LARGE SCALE GENOMIC DNA]</scope>
    <source>
        <strain evidence="3">cv. HAL2</strain>
    </source>
</reference>
<sequence length="138" mass="15024">MSRRRPGARSEADGRNNMELGMEDSAERVARPRGVGFVAADGVMGPATWELAAGEVEDFRLGALTGGISGARCCRRRRLAAGQRGSRRVGGGGQRRSHQERRGGGRRGNEQCCWVWSAWFNQWSGGNLGTYTGKINEK</sequence>
<feature type="region of interest" description="Disordered" evidence="1">
    <location>
        <begin position="79"/>
        <end position="109"/>
    </location>
</feature>
<proteinExistence type="predicted"/>
<organism evidence="2 3">
    <name type="scientific">Panicum hallii var. hallii</name>
    <dbReference type="NCBI Taxonomy" id="1504633"/>
    <lineage>
        <taxon>Eukaryota</taxon>
        <taxon>Viridiplantae</taxon>
        <taxon>Streptophyta</taxon>
        <taxon>Embryophyta</taxon>
        <taxon>Tracheophyta</taxon>
        <taxon>Spermatophyta</taxon>
        <taxon>Magnoliopsida</taxon>
        <taxon>Liliopsida</taxon>
        <taxon>Poales</taxon>
        <taxon>Poaceae</taxon>
        <taxon>PACMAD clade</taxon>
        <taxon>Panicoideae</taxon>
        <taxon>Panicodae</taxon>
        <taxon>Paniceae</taxon>
        <taxon>Panicinae</taxon>
        <taxon>Panicum</taxon>
        <taxon>Panicum sect. Panicum</taxon>
    </lineage>
</organism>
<dbReference type="EMBL" id="CM009753">
    <property type="protein sequence ID" value="PUZ58798.1"/>
    <property type="molecule type" value="Genomic_DNA"/>
</dbReference>
<dbReference type="Proteomes" id="UP000244336">
    <property type="component" value="Chromosome 5"/>
</dbReference>
<name>A0A2T7DTA6_9POAL</name>
<evidence type="ECO:0000313" key="2">
    <source>
        <dbReference type="EMBL" id="PUZ58798.1"/>
    </source>
</evidence>
<feature type="region of interest" description="Disordered" evidence="1">
    <location>
        <begin position="1"/>
        <end position="26"/>
    </location>
</feature>
<dbReference type="Gramene" id="PUZ58798">
    <property type="protein sequence ID" value="PUZ58798"/>
    <property type="gene ID" value="GQ55_5G537000"/>
</dbReference>
<evidence type="ECO:0000313" key="3">
    <source>
        <dbReference type="Proteomes" id="UP000244336"/>
    </source>
</evidence>
<gene>
    <name evidence="2" type="ORF">GQ55_5G537000</name>
</gene>